<sequence length="925" mass="102050">MGPTYEDEEEDEGDVARKALPVRSTPFRNLGGGGSDSDEDGGVDPILELQRKASEALLKRVAFDYAAHDYKELPIKPGIRFYQLLAPRPEGTREEQRRRGGRLKLRMPDTIVCEMDVMHWYYTSADGRAGSDSQAAGALVAVHLERYYAALDATLAPVLSSPPNAPYCIQKFVNFKGKKATIVRCVWEAGKACKAYVISNNIAVDDISTTDFKRRYCTQTGDAGATTVFKLTGRSLGEVAEMTNSIVQYVEQNVTPRPQFAQLVADFMKDAGSQWWFLQVKHFTLTPKCLAHFEARDKGEAHVQTPAEREMVSKDYLLMLTCGCCKTRCSSEELIYELTLKMILETVHHLKSRGIELRWFQLLDASTIIADDKAKFYAPARVCRFCYDLYLTEQKLKRMVTKFAAAIGVPLAFAGTASGGDISLGPLGSFSLSPSAMTTLGTPATPMRSATPSALLAASASGRRSESRALMTPSKPMPAAWEYAFSFGEAVQVAPDDTNFRPANMRLVRFITFLHELYDTPDLVSLFGDGTFYLEYTVFQYTTRIPLELVEGSVVPVHKLRVFHFWADDAGLVEFLERQVKIEIKLFSTVHAKPLSSTSLYLKQFQSGLVSKLDYFQLFSTREMAECGLKATLGFVKLNTVDPSVFEMARHQGVYIPVDPGYFSVDPLPEEWMAIIPNKHGFLESLPDHTRHSQSTRFASSSALAEPAVFGGGGSGVGGASTDASFFVTQLDESDEAQLLAHMSALSAKFASHDYTDAVRERTWLVKLMIHSVVHLSAEPGEQWKVDYSVLGQEFSSPSVLFVSDAAPLEFNTTDDIHLHCSYSGLQVWLDKFPAAVFDVVSRERSAGGTVSIPLAALLQRGKVTGKFKLGSLVGNIAQATKPLYLKVSIFMIDPDDAPEFASMPAEMVMTGASEDHELNAALMQ</sequence>
<dbReference type="OrthoDB" id="10251429at2759"/>
<dbReference type="eggNOG" id="ENOG502S20D">
    <property type="taxonomic scope" value="Eukaryota"/>
</dbReference>
<proteinExistence type="predicted"/>
<evidence type="ECO:0000313" key="2">
    <source>
        <dbReference type="EMBL" id="KNC52599.1"/>
    </source>
</evidence>
<dbReference type="RefSeq" id="XP_013755158.1">
    <property type="nucleotide sequence ID" value="XM_013899704.1"/>
</dbReference>
<keyword evidence="3" id="KW-1185">Reference proteome</keyword>
<dbReference type="OMA" id="IIGELEC"/>
<feature type="compositionally biased region" description="Acidic residues" evidence="1">
    <location>
        <begin position="1"/>
        <end position="13"/>
    </location>
</feature>
<feature type="region of interest" description="Disordered" evidence="1">
    <location>
        <begin position="1"/>
        <end position="43"/>
    </location>
</feature>
<evidence type="ECO:0000256" key="1">
    <source>
        <dbReference type="SAM" id="MobiDB-lite"/>
    </source>
</evidence>
<dbReference type="EMBL" id="GL349474">
    <property type="protein sequence ID" value="KNC52599.1"/>
    <property type="molecule type" value="Genomic_DNA"/>
</dbReference>
<accession>A0A0L0DJM0</accession>
<organism evidence="2 3">
    <name type="scientific">Thecamonas trahens ATCC 50062</name>
    <dbReference type="NCBI Taxonomy" id="461836"/>
    <lineage>
        <taxon>Eukaryota</taxon>
        <taxon>Apusozoa</taxon>
        <taxon>Apusomonadida</taxon>
        <taxon>Apusomonadidae</taxon>
        <taxon>Thecamonas</taxon>
    </lineage>
</organism>
<dbReference type="Proteomes" id="UP000054408">
    <property type="component" value="Unassembled WGS sequence"/>
</dbReference>
<protein>
    <submittedName>
        <fullName evidence="2">Uncharacterized protein</fullName>
    </submittedName>
</protein>
<reference evidence="2 3" key="1">
    <citation type="submission" date="2010-05" db="EMBL/GenBank/DDBJ databases">
        <title>The Genome Sequence of Thecamonas trahens ATCC 50062.</title>
        <authorList>
            <consortium name="The Broad Institute Genome Sequencing Platform"/>
            <person name="Russ C."/>
            <person name="Cuomo C."/>
            <person name="Shea T."/>
            <person name="Young S.K."/>
            <person name="Zeng Q."/>
            <person name="Koehrsen M."/>
            <person name="Haas B."/>
            <person name="Borodovsky M."/>
            <person name="Guigo R."/>
            <person name="Alvarado L."/>
            <person name="Berlin A."/>
            <person name="Bochicchio J."/>
            <person name="Borenstein D."/>
            <person name="Chapman S."/>
            <person name="Chen Z."/>
            <person name="Freedman E."/>
            <person name="Gellesch M."/>
            <person name="Goldberg J."/>
            <person name="Griggs A."/>
            <person name="Gujja S."/>
            <person name="Heilman E."/>
            <person name="Heiman D."/>
            <person name="Hepburn T."/>
            <person name="Howarth C."/>
            <person name="Jen D."/>
            <person name="Larson L."/>
            <person name="Mehta T."/>
            <person name="Park D."/>
            <person name="Pearson M."/>
            <person name="Roberts A."/>
            <person name="Saif S."/>
            <person name="Shenoy N."/>
            <person name="Sisk P."/>
            <person name="Stolte C."/>
            <person name="Sykes S."/>
            <person name="Thomson T."/>
            <person name="Walk T."/>
            <person name="White J."/>
            <person name="Yandava C."/>
            <person name="Burger G."/>
            <person name="Gray M.W."/>
            <person name="Holland P.W.H."/>
            <person name="King N."/>
            <person name="Lang F.B.F."/>
            <person name="Roger A.J."/>
            <person name="Ruiz-Trillo I."/>
            <person name="Lander E."/>
            <person name="Nusbaum C."/>
        </authorList>
    </citation>
    <scope>NUCLEOTIDE SEQUENCE [LARGE SCALE GENOMIC DNA]</scope>
    <source>
        <strain evidence="2 3">ATCC 50062</strain>
    </source>
</reference>
<dbReference type="AlphaFoldDB" id="A0A0L0DJM0"/>
<dbReference type="GeneID" id="25567153"/>
<name>A0A0L0DJM0_THETB</name>
<gene>
    <name evidence="2" type="ORF">AMSG_08462</name>
</gene>
<evidence type="ECO:0000313" key="3">
    <source>
        <dbReference type="Proteomes" id="UP000054408"/>
    </source>
</evidence>